<dbReference type="EMBL" id="PKPP01005350">
    <property type="protein sequence ID" value="PWA60444.1"/>
    <property type="molecule type" value="Genomic_DNA"/>
</dbReference>
<sequence length="156" mass="17454">MDSSNPLYVHPSDGPGSLPMQEKLVGSHNYRSWRRSMEIGLSTKRKLGFVKGTIPKPPSVPIAPVTVVENNARIELWETCNNLVISWIMSSVSDSIAKSVMFIGSASEIWSQLETRFSLSNGSRKYKLSKDTFGISQQGSSVSEYYTKMKCVWEEL</sequence>
<dbReference type="AlphaFoldDB" id="A0A2U1MGT1"/>
<gene>
    <name evidence="3" type="ORF">CTI12_AA382890</name>
</gene>
<evidence type="ECO:0008006" key="5">
    <source>
        <dbReference type="Google" id="ProtNLM"/>
    </source>
</evidence>
<organism evidence="3 4">
    <name type="scientific">Artemisia annua</name>
    <name type="common">Sweet wormwood</name>
    <dbReference type="NCBI Taxonomy" id="35608"/>
    <lineage>
        <taxon>Eukaryota</taxon>
        <taxon>Viridiplantae</taxon>
        <taxon>Streptophyta</taxon>
        <taxon>Embryophyta</taxon>
        <taxon>Tracheophyta</taxon>
        <taxon>Spermatophyta</taxon>
        <taxon>Magnoliopsida</taxon>
        <taxon>eudicotyledons</taxon>
        <taxon>Gunneridae</taxon>
        <taxon>Pentapetalae</taxon>
        <taxon>asterids</taxon>
        <taxon>campanulids</taxon>
        <taxon>Asterales</taxon>
        <taxon>Asteraceae</taxon>
        <taxon>Asteroideae</taxon>
        <taxon>Anthemideae</taxon>
        <taxon>Artemisiinae</taxon>
        <taxon>Artemisia</taxon>
    </lineage>
</organism>
<keyword evidence="4" id="KW-1185">Reference proteome</keyword>
<dbReference type="Proteomes" id="UP000245207">
    <property type="component" value="Unassembled WGS sequence"/>
</dbReference>
<accession>A0A2U1MGT1</accession>
<protein>
    <recommendedName>
        <fullName evidence="5">Retrotransposon Copia-like N-terminal domain-containing protein</fullName>
    </recommendedName>
</protein>
<dbReference type="Pfam" id="PF03732">
    <property type="entry name" value="Retrotrans_gag"/>
    <property type="match status" value="1"/>
</dbReference>
<evidence type="ECO:0000313" key="3">
    <source>
        <dbReference type="EMBL" id="PWA60444.1"/>
    </source>
</evidence>
<proteinExistence type="predicted"/>
<name>A0A2U1MGT1_ARTAN</name>
<evidence type="ECO:0000259" key="2">
    <source>
        <dbReference type="Pfam" id="PF14244"/>
    </source>
</evidence>
<dbReference type="PANTHER" id="PTHR37610:SF6">
    <property type="entry name" value="GAG-POLYPEPTIDE OF LTR COPIA-TYPE-RELATED"/>
    <property type="match status" value="1"/>
</dbReference>
<dbReference type="InterPro" id="IPR029472">
    <property type="entry name" value="Copia-like_N"/>
</dbReference>
<feature type="domain" description="Retrotransposon Copia-like N-terminal" evidence="2">
    <location>
        <begin position="10"/>
        <end position="58"/>
    </location>
</feature>
<feature type="domain" description="Retrotransposon gag" evidence="1">
    <location>
        <begin position="86"/>
        <end position="154"/>
    </location>
</feature>
<dbReference type="PANTHER" id="PTHR37610">
    <property type="entry name" value="CCHC-TYPE DOMAIN-CONTAINING PROTEIN"/>
    <property type="match status" value="1"/>
</dbReference>
<evidence type="ECO:0000259" key="1">
    <source>
        <dbReference type="Pfam" id="PF03732"/>
    </source>
</evidence>
<evidence type="ECO:0000313" key="4">
    <source>
        <dbReference type="Proteomes" id="UP000245207"/>
    </source>
</evidence>
<comment type="caution">
    <text evidence="3">The sequence shown here is derived from an EMBL/GenBank/DDBJ whole genome shotgun (WGS) entry which is preliminary data.</text>
</comment>
<dbReference type="OrthoDB" id="5544992at2759"/>
<dbReference type="InterPro" id="IPR005162">
    <property type="entry name" value="Retrotrans_gag_dom"/>
</dbReference>
<dbReference type="Pfam" id="PF14244">
    <property type="entry name" value="Retrotran_gag_3"/>
    <property type="match status" value="1"/>
</dbReference>
<reference evidence="3 4" key="1">
    <citation type="journal article" date="2018" name="Mol. Plant">
        <title>The genome of Artemisia annua provides insight into the evolution of Asteraceae family and artemisinin biosynthesis.</title>
        <authorList>
            <person name="Shen Q."/>
            <person name="Zhang L."/>
            <person name="Liao Z."/>
            <person name="Wang S."/>
            <person name="Yan T."/>
            <person name="Shi P."/>
            <person name="Liu M."/>
            <person name="Fu X."/>
            <person name="Pan Q."/>
            <person name="Wang Y."/>
            <person name="Lv Z."/>
            <person name="Lu X."/>
            <person name="Zhang F."/>
            <person name="Jiang W."/>
            <person name="Ma Y."/>
            <person name="Chen M."/>
            <person name="Hao X."/>
            <person name="Li L."/>
            <person name="Tang Y."/>
            <person name="Lv G."/>
            <person name="Zhou Y."/>
            <person name="Sun X."/>
            <person name="Brodelius P.E."/>
            <person name="Rose J.K.C."/>
            <person name="Tang K."/>
        </authorList>
    </citation>
    <scope>NUCLEOTIDE SEQUENCE [LARGE SCALE GENOMIC DNA]</scope>
    <source>
        <strain evidence="4">cv. Huhao1</strain>
        <tissue evidence="3">Leaf</tissue>
    </source>
</reference>